<reference evidence="4 5" key="1">
    <citation type="submission" date="2018-09" db="EMBL/GenBank/DDBJ databases">
        <title>YIM 75507 draft genome.</title>
        <authorList>
            <person name="Tang S."/>
            <person name="Feng Y."/>
        </authorList>
    </citation>
    <scope>NUCLEOTIDE SEQUENCE [LARGE SCALE GENOMIC DNA]</scope>
    <source>
        <strain evidence="4 5">YIM 75507</strain>
    </source>
</reference>
<dbReference type="GO" id="GO:0005524">
    <property type="term" value="F:ATP binding"/>
    <property type="evidence" value="ECO:0007669"/>
    <property type="project" value="UniProtKB-KW"/>
</dbReference>
<dbReference type="Gene3D" id="3.40.50.300">
    <property type="entry name" value="P-loop containing nucleotide triphosphate hydrolases"/>
    <property type="match status" value="1"/>
</dbReference>
<evidence type="ECO:0000313" key="5">
    <source>
        <dbReference type="Proteomes" id="UP000265768"/>
    </source>
</evidence>
<dbReference type="PROSITE" id="PS00211">
    <property type="entry name" value="ABC_TRANSPORTER_1"/>
    <property type="match status" value="1"/>
</dbReference>
<sequence>MSLIEVTDLRKRYRSTTVVDGVSFTIGEGETYGLLGPNGAGKTTTIAMVVGVLARDGGGVRLAGRAHEVTSLATKAMIGYVPQEIALYPDLTARENLAFFGRLYGLAGRDLRRRVDEVLDVTGLSERSREAVSKYSGGMARRLNIAAGLLNRPRLLVLDEPTAGVDPQSRGAILDAVARLAGEGVAVLYTTHYMEEAERLCDRVGILDGGRMRAEGTHRELVSLVGAGDHVLITVDGAAAGAVPALERTPGVTRVDADEARLELLVAESRAVLPLILDAVTGAGCAVRSLEVREPDLEAVFLKLTGRALRD</sequence>
<dbReference type="PANTHER" id="PTHR43582">
    <property type="entry name" value="LINEARMYCIN RESISTANCE ATP-BINDING PROTEIN LNRL"/>
    <property type="match status" value="1"/>
</dbReference>
<evidence type="ECO:0000259" key="3">
    <source>
        <dbReference type="PROSITE" id="PS50893"/>
    </source>
</evidence>
<dbReference type="InterPro" id="IPR003439">
    <property type="entry name" value="ABC_transporter-like_ATP-bd"/>
</dbReference>
<dbReference type="PANTHER" id="PTHR43582:SF2">
    <property type="entry name" value="LINEARMYCIN RESISTANCE ATP-BINDING PROTEIN LNRL"/>
    <property type="match status" value="1"/>
</dbReference>
<keyword evidence="5" id="KW-1185">Reference proteome</keyword>
<evidence type="ECO:0000313" key="4">
    <source>
        <dbReference type="EMBL" id="RJL32480.1"/>
    </source>
</evidence>
<dbReference type="AlphaFoldDB" id="A0A3A4BDV5"/>
<dbReference type="SUPFAM" id="SSF52540">
    <property type="entry name" value="P-loop containing nucleoside triphosphate hydrolases"/>
    <property type="match status" value="1"/>
</dbReference>
<proteinExistence type="predicted"/>
<dbReference type="InterPro" id="IPR017871">
    <property type="entry name" value="ABC_transporter-like_CS"/>
</dbReference>
<comment type="caution">
    <text evidence="4">The sequence shown here is derived from an EMBL/GenBank/DDBJ whole genome shotgun (WGS) entry which is preliminary data.</text>
</comment>
<dbReference type="Pfam" id="PF00005">
    <property type="entry name" value="ABC_tran"/>
    <property type="match status" value="1"/>
</dbReference>
<dbReference type="GO" id="GO:0016887">
    <property type="term" value="F:ATP hydrolysis activity"/>
    <property type="evidence" value="ECO:0007669"/>
    <property type="project" value="InterPro"/>
</dbReference>
<dbReference type="EMBL" id="QZEY01000004">
    <property type="protein sequence ID" value="RJL32480.1"/>
    <property type="molecule type" value="Genomic_DNA"/>
</dbReference>
<keyword evidence="1" id="KW-0547">Nucleotide-binding</keyword>
<evidence type="ECO:0000256" key="1">
    <source>
        <dbReference type="ARBA" id="ARBA00022741"/>
    </source>
</evidence>
<dbReference type="OrthoDB" id="9788837at2"/>
<dbReference type="InterPro" id="IPR027417">
    <property type="entry name" value="P-loop_NTPase"/>
</dbReference>
<gene>
    <name evidence="4" type="ORF">D5H75_13165</name>
</gene>
<dbReference type="InterPro" id="IPR003593">
    <property type="entry name" value="AAA+_ATPase"/>
</dbReference>
<protein>
    <submittedName>
        <fullName evidence="4">ABC transporter ATP-binding protein</fullName>
    </submittedName>
</protein>
<dbReference type="RefSeq" id="WP_119926729.1">
    <property type="nucleotide sequence ID" value="NZ_QZEY01000004.1"/>
</dbReference>
<accession>A0A3A4BDV5</accession>
<keyword evidence="2 4" id="KW-0067">ATP-binding</keyword>
<dbReference type="Proteomes" id="UP000265768">
    <property type="component" value="Unassembled WGS sequence"/>
</dbReference>
<organism evidence="4 5">
    <name type="scientific">Bailinhaonella thermotolerans</name>
    <dbReference type="NCBI Taxonomy" id="1070861"/>
    <lineage>
        <taxon>Bacteria</taxon>
        <taxon>Bacillati</taxon>
        <taxon>Actinomycetota</taxon>
        <taxon>Actinomycetes</taxon>
        <taxon>Streptosporangiales</taxon>
        <taxon>Streptosporangiaceae</taxon>
        <taxon>Bailinhaonella</taxon>
    </lineage>
</organism>
<dbReference type="PROSITE" id="PS50893">
    <property type="entry name" value="ABC_TRANSPORTER_2"/>
    <property type="match status" value="1"/>
</dbReference>
<name>A0A3A4BDV5_9ACTN</name>
<dbReference type="SMART" id="SM00382">
    <property type="entry name" value="AAA"/>
    <property type="match status" value="1"/>
</dbReference>
<evidence type="ECO:0000256" key="2">
    <source>
        <dbReference type="ARBA" id="ARBA00022840"/>
    </source>
</evidence>
<feature type="domain" description="ABC transporter" evidence="3">
    <location>
        <begin position="4"/>
        <end position="234"/>
    </location>
</feature>